<dbReference type="SUPFAM" id="SSF49464">
    <property type="entry name" value="Carboxypeptidase regulatory domain-like"/>
    <property type="match status" value="1"/>
</dbReference>
<evidence type="ECO:0000313" key="1">
    <source>
        <dbReference type="EMBL" id="SVA23249.1"/>
    </source>
</evidence>
<dbReference type="InterPro" id="IPR008972">
    <property type="entry name" value="Cupredoxin"/>
</dbReference>
<name>A0A381U549_9ZZZZ</name>
<dbReference type="InterPro" id="IPR052721">
    <property type="entry name" value="ET_Amicyanin"/>
</dbReference>
<dbReference type="EMBL" id="UINC01005739">
    <property type="protein sequence ID" value="SVA23249.1"/>
    <property type="molecule type" value="Genomic_DNA"/>
</dbReference>
<reference evidence="1" key="1">
    <citation type="submission" date="2018-05" db="EMBL/GenBank/DDBJ databases">
        <authorList>
            <person name="Lanie J.A."/>
            <person name="Ng W.-L."/>
            <person name="Kazmierczak K.M."/>
            <person name="Andrzejewski T.M."/>
            <person name="Davidsen T.M."/>
            <person name="Wayne K.J."/>
            <person name="Tettelin H."/>
            <person name="Glass J.I."/>
            <person name="Rusch D."/>
            <person name="Podicherti R."/>
            <person name="Tsui H.-C.T."/>
            <person name="Winkler M.E."/>
        </authorList>
    </citation>
    <scope>NUCLEOTIDE SEQUENCE</scope>
</reference>
<dbReference type="Gene3D" id="2.60.40.420">
    <property type="entry name" value="Cupredoxins - blue copper proteins"/>
    <property type="match status" value="1"/>
</dbReference>
<proteinExistence type="predicted"/>
<dbReference type="InterPro" id="IPR008969">
    <property type="entry name" value="CarboxyPept-like_regulatory"/>
</dbReference>
<evidence type="ECO:0008006" key="2">
    <source>
        <dbReference type="Google" id="ProtNLM"/>
    </source>
</evidence>
<protein>
    <recommendedName>
        <fullName evidence="2">Rhamnogalacturonan lyase domain-containing protein</fullName>
    </recommendedName>
</protein>
<feature type="non-terminal residue" evidence="1">
    <location>
        <position position="232"/>
    </location>
</feature>
<organism evidence="1">
    <name type="scientific">marine metagenome</name>
    <dbReference type="NCBI Taxonomy" id="408172"/>
    <lineage>
        <taxon>unclassified sequences</taxon>
        <taxon>metagenomes</taxon>
        <taxon>ecological metagenomes</taxon>
    </lineage>
</organism>
<dbReference type="SUPFAM" id="SSF49503">
    <property type="entry name" value="Cupredoxins"/>
    <property type="match status" value="1"/>
</dbReference>
<dbReference type="AlphaFoldDB" id="A0A381U549"/>
<dbReference type="PANTHER" id="PTHR36507:SF1">
    <property type="entry name" value="BLL1555 PROTEIN"/>
    <property type="match status" value="1"/>
</dbReference>
<dbReference type="PROSITE" id="PS51257">
    <property type="entry name" value="PROKAR_LIPOPROTEIN"/>
    <property type="match status" value="1"/>
</dbReference>
<sequence length="232" mass="23984">MDNKAITVSLAVLAVVTVAACGGGDAPTAGSSTQAAAPAGAIDPASVTDPGTISGMVNFGGVAPEGQLVQMAADPYCITSHAGAEVMAQRVVVNDNGTLRYVFVYVKEGLDQTFIASGSSIELSQEGCMYVPHMIGVQANQAITIVNNDDTLHNINGQPSGAGNNPFNFAQPIKGMSTEVTFPSAEMIPVKCDVHPWMQAYIGVTNHPYFAVSSEDGSFTINNLPAGDYVIA</sequence>
<gene>
    <name evidence="1" type="ORF">METZ01_LOCUS76103</name>
</gene>
<accession>A0A381U549</accession>
<dbReference type="PANTHER" id="PTHR36507">
    <property type="entry name" value="BLL1555 PROTEIN"/>
    <property type="match status" value="1"/>
</dbReference>